<evidence type="ECO:0000313" key="3">
    <source>
        <dbReference type="EMBL" id="MFF0543208.1"/>
    </source>
</evidence>
<evidence type="ECO:0000256" key="2">
    <source>
        <dbReference type="ARBA" id="ARBA00012972"/>
    </source>
</evidence>
<dbReference type="EMBL" id="JBIAMX010000004">
    <property type="protein sequence ID" value="MFF0543208.1"/>
    <property type="molecule type" value="Genomic_DNA"/>
</dbReference>
<dbReference type="Gene3D" id="1.10.230.10">
    <property type="entry name" value="Cytochrome P450-Terp, domain 2"/>
    <property type="match status" value="1"/>
</dbReference>
<gene>
    <name evidence="3" type="ORF">ACFYTF_10250</name>
</gene>
<dbReference type="SUPFAM" id="SSF48256">
    <property type="entry name" value="Citrate synthase"/>
    <property type="match status" value="1"/>
</dbReference>
<sequence length="129" mass="14328">MGRNSCTGGSISHHRTTGAAGAPGVTWPYRMCRREPFKFDQPRANPSLNQMYEIFEHTMTEAPGIKLNLDFPTGPAYYLLGFDIDVFTPIFVMSRITGWTAHIIEQGEGNALIRPLSKYVGVPQRAVLA</sequence>
<dbReference type="InterPro" id="IPR016142">
    <property type="entry name" value="Citrate_synth-like_lrg_a-sub"/>
</dbReference>
<dbReference type="Pfam" id="PF00285">
    <property type="entry name" value="Citrate_synt"/>
    <property type="match status" value="1"/>
</dbReference>
<dbReference type="RefSeq" id="WP_387699855.1">
    <property type="nucleotide sequence ID" value="NZ_JBIAMX010000004.1"/>
</dbReference>
<dbReference type="InterPro" id="IPR016143">
    <property type="entry name" value="Citrate_synth-like_sm_a-sub"/>
</dbReference>
<evidence type="ECO:0000256" key="1">
    <source>
        <dbReference type="ARBA" id="ARBA00005163"/>
    </source>
</evidence>
<keyword evidence="4" id="KW-1185">Reference proteome</keyword>
<proteinExistence type="predicted"/>
<dbReference type="Proteomes" id="UP001601444">
    <property type="component" value="Unassembled WGS sequence"/>
</dbReference>
<dbReference type="InterPro" id="IPR036969">
    <property type="entry name" value="Citrate_synthase_sf"/>
</dbReference>
<protein>
    <recommendedName>
        <fullName evidence="2">citrate synthase (unknown stereospecificity)</fullName>
        <ecNumber evidence="2">2.3.3.16</ecNumber>
    </recommendedName>
</protein>
<evidence type="ECO:0000313" key="4">
    <source>
        <dbReference type="Proteomes" id="UP001601444"/>
    </source>
</evidence>
<accession>A0ABW6PLS5</accession>
<dbReference type="EC" id="2.3.3.16" evidence="2"/>
<comment type="caution">
    <text evidence="3">The sequence shown here is derived from an EMBL/GenBank/DDBJ whole genome shotgun (WGS) entry which is preliminary data.</text>
</comment>
<reference evidence="3 4" key="1">
    <citation type="submission" date="2024-10" db="EMBL/GenBank/DDBJ databases">
        <title>The Natural Products Discovery Center: Release of the First 8490 Sequenced Strains for Exploring Actinobacteria Biosynthetic Diversity.</title>
        <authorList>
            <person name="Kalkreuter E."/>
            <person name="Kautsar S.A."/>
            <person name="Yang D."/>
            <person name="Bader C.D."/>
            <person name="Teijaro C.N."/>
            <person name="Fluegel L."/>
            <person name="Davis C.M."/>
            <person name="Simpson J.R."/>
            <person name="Lauterbach L."/>
            <person name="Steele A.D."/>
            <person name="Gui C."/>
            <person name="Meng S."/>
            <person name="Li G."/>
            <person name="Viehrig K."/>
            <person name="Ye F."/>
            <person name="Su P."/>
            <person name="Kiefer A.F."/>
            <person name="Nichols A."/>
            <person name="Cepeda A.J."/>
            <person name="Yan W."/>
            <person name="Fan B."/>
            <person name="Jiang Y."/>
            <person name="Adhikari A."/>
            <person name="Zheng C.-J."/>
            <person name="Schuster L."/>
            <person name="Cowan T.M."/>
            <person name="Smanski M.J."/>
            <person name="Chevrette M.G."/>
            <person name="De Carvalho L.P.S."/>
            <person name="Shen B."/>
        </authorList>
    </citation>
    <scope>NUCLEOTIDE SEQUENCE [LARGE SCALE GENOMIC DNA]</scope>
    <source>
        <strain evidence="3 4">NPDC004045</strain>
    </source>
</reference>
<organism evidence="3 4">
    <name type="scientific">Nocardia thailandica</name>
    <dbReference type="NCBI Taxonomy" id="257275"/>
    <lineage>
        <taxon>Bacteria</taxon>
        <taxon>Bacillati</taxon>
        <taxon>Actinomycetota</taxon>
        <taxon>Actinomycetes</taxon>
        <taxon>Mycobacteriales</taxon>
        <taxon>Nocardiaceae</taxon>
        <taxon>Nocardia</taxon>
    </lineage>
</organism>
<name>A0ABW6PLS5_9NOCA</name>
<comment type="pathway">
    <text evidence="1">Carbohydrate metabolism; tricarboxylic acid cycle.</text>
</comment>
<dbReference type="Gene3D" id="1.10.580.10">
    <property type="entry name" value="Citrate Synthase, domain 1"/>
    <property type="match status" value="1"/>
</dbReference>
<dbReference type="InterPro" id="IPR002020">
    <property type="entry name" value="Citrate_synthase"/>
</dbReference>